<name>A0ABN3VJZ8_9PSEU</name>
<dbReference type="InterPro" id="IPR010064">
    <property type="entry name" value="HK97-gp10_tail"/>
</dbReference>
<evidence type="ECO:0000313" key="2">
    <source>
        <dbReference type="Proteomes" id="UP001500979"/>
    </source>
</evidence>
<proteinExistence type="predicted"/>
<sequence>MRYRRNSRSTARFLRSAQLYPVVRDMTREIARRARRLAPIGDTGEYVDGITTHYHGGWTDGRLVGEVEATAPHSAAVEFGNAGNKHSAQHVLRRAASGEG</sequence>
<protein>
    <recommendedName>
        <fullName evidence="3">HK97 gp10 family phage protein</fullName>
    </recommendedName>
</protein>
<dbReference type="Proteomes" id="UP001500979">
    <property type="component" value="Unassembled WGS sequence"/>
</dbReference>
<gene>
    <name evidence="1" type="ORF">GCM10010470_55300</name>
</gene>
<comment type="caution">
    <text evidence="1">The sequence shown here is derived from an EMBL/GenBank/DDBJ whole genome shotgun (WGS) entry which is preliminary data.</text>
</comment>
<organism evidence="1 2">
    <name type="scientific">Saccharopolyspora taberi</name>
    <dbReference type="NCBI Taxonomy" id="60895"/>
    <lineage>
        <taxon>Bacteria</taxon>
        <taxon>Bacillati</taxon>
        <taxon>Actinomycetota</taxon>
        <taxon>Actinomycetes</taxon>
        <taxon>Pseudonocardiales</taxon>
        <taxon>Pseudonocardiaceae</taxon>
        <taxon>Saccharopolyspora</taxon>
    </lineage>
</organism>
<dbReference type="Pfam" id="PF04883">
    <property type="entry name" value="HK97-gp10_like"/>
    <property type="match status" value="1"/>
</dbReference>
<keyword evidence="2" id="KW-1185">Reference proteome</keyword>
<reference evidence="1 2" key="1">
    <citation type="journal article" date="2019" name="Int. J. Syst. Evol. Microbiol.">
        <title>The Global Catalogue of Microorganisms (GCM) 10K type strain sequencing project: providing services to taxonomists for standard genome sequencing and annotation.</title>
        <authorList>
            <consortium name="The Broad Institute Genomics Platform"/>
            <consortium name="The Broad Institute Genome Sequencing Center for Infectious Disease"/>
            <person name="Wu L."/>
            <person name="Ma J."/>
        </authorList>
    </citation>
    <scope>NUCLEOTIDE SEQUENCE [LARGE SCALE GENOMIC DNA]</scope>
    <source>
        <strain evidence="1 2">JCM 9383</strain>
    </source>
</reference>
<dbReference type="EMBL" id="BAAAUX010000024">
    <property type="protein sequence ID" value="GAA2812802.1"/>
    <property type="molecule type" value="Genomic_DNA"/>
</dbReference>
<evidence type="ECO:0000313" key="1">
    <source>
        <dbReference type="EMBL" id="GAA2812802.1"/>
    </source>
</evidence>
<accession>A0ABN3VJZ8</accession>
<evidence type="ECO:0008006" key="3">
    <source>
        <dbReference type="Google" id="ProtNLM"/>
    </source>
</evidence>